<evidence type="ECO:0000313" key="9">
    <source>
        <dbReference type="Proteomes" id="UP000215059"/>
    </source>
</evidence>
<comment type="subcellular location">
    <subcellularLocation>
        <location evidence="1">Cell membrane</location>
        <topology evidence="1">Multi-pass membrane protein</topology>
    </subcellularLocation>
</comment>
<dbReference type="Proteomes" id="UP000215059">
    <property type="component" value="Unassembled WGS sequence"/>
</dbReference>
<evidence type="ECO:0000256" key="2">
    <source>
        <dbReference type="ARBA" id="ARBA00022448"/>
    </source>
</evidence>
<proteinExistence type="predicted"/>
<name>A0A235FE76_9BACL</name>
<dbReference type="GO" id="GO:0005886">
    <property type="term" value="C:plasma membrane"/>
    <property type="evidence" value="ECO:0007669"/>
    <property type="project" value="UniProtKB-SubCell"/>
</dbReference>
<dbReference type="InterPro" id="IPR050327">
    <property type="entry name" value="Proton-linked_MCT"/>
</dbReference>
<evidence type="ECO:0000256" key="3">
    <source>
        <dbReference type="ARBA" id="ARBA00022692"/>
    </source>
</evidence>
<dbReference type="PANTHER" id="PTHR11360:SF290">
    <property type="entry name" value="MONOCARBOXYLATE MFS PERMEASE"/>
    <property type="match status" value="1"/>
</dbReference>
<dbReference type="GO" id="GO:0022857">
    <property type="term" value="F:transmembrane transporter activity"/>
    <property type="evidence" value="ECO:0007669"/>
    <property type="project" value="InterPro"/>
</dbReference>
<evidence type="ECO:0000256" key="1">
    <source>
        <dbReference type="ARBA" id="ARBA00004651"/>
    </source>
</evidence>
<dbReference type="CDD" id="cd17355">
    <property type="entry name" value="MFS_YcxA_like"/>
    <property type="match status" value="1"/>
</dbReference>
<evidence type="ECO:0000256" key="4">
    <source>
        <dbReference type="ARBA" id="ARBA00022989"/>
    </source>
</evidence>
<feature type="transmembrane region" description="Helical" evidence="6">
    <location>
        <begin position="232"/>
        <end position="256"/>
    </location>
</feature>
<comment type="caution">
    <text evidence="8">The sequence shown here is derived from an EMBL/GenBank/DDBJ whole genome shotgun (WGS) entry which is preliminary data.</text>
</comment>
<feature type="transmembrane region" description="Helical" evidence="6">
    <location>
        <begin position="7"/>
        <end position="27"/>
    </location>
</feature>
<feature type="domain" description="Major facilitator superfamily (MFS) profile" evidence="7">
    <location>
        <begin position="12"/>
        <end position="413"/>
    </location>
</feature>
<feature type="transmembrane region" description="Helical" evidence="6">
    <location>
        <begin position="136"/>
        <end position="156"/>
    </location>
</feature>
<reference evidence="8 9" key="1">
    <citation type="submission" date="2017-07" db="EMBL/GenBank/DDBJ databases">
        <title>Fictibacillus sp. nov. GDSW-R2A3 Genome sequencing and assembly.</title>
        <authorList>
            <person name="Mayilraj S."/>
        </authorList>
    </citation>
    <scope>NUCLEOTIDE SEQUENCE [LARGE SCALE GENOMIC DNA]</scope>
    <source>
        <strain evidence="8 9">GDSW-R2A3</strain>
    </source>
</reference>
<feature type="transmembrane region" description="Helical" evidence="6">
    <location>
        <begin position="79"/>
        <end position="98"/>
    </location>
</feature>
<dbReference type="Gene3D" id="1.20.1250.20">
    <property type="entry name" value="MFS general substrate transporter like domains"/>
    <property type="match status" value="2"/>
</dbReference>
<feature type="transmembrane region" description="Helical" evidence="6">
    <location>
        <begin position="104"/>
        <end position="124"/>
    </location>
</feature>
<keyword evidence="9" id="KW-1185">Reference proteome</keyword>
<keyword evidence="5 6" id="KW-0472">Membrane</keyword>
<evidence type="ECO:0000256" key="6">
    <source>
        <dbReference type="SAM" id="Phobius"/>
    </source>
</evidence>
<feature type="transmembrane region" description="Helical" evidence="6">
    <location>
        <begin position="384"/>
        <end position="405"/>
    </location>
</feature>
<evidence type="ECO:0000259" key="7">
    <source>
        <dbReference type="PROSITE" id="PS50850"/>
    </source>
</evidence>
<dbReference type="AlphaFoldDB" id="A0A235FE76"/>
<dbReference type="PANTHER" id="PTHR11360">
    <property type="entry name" value="MONOCARBOXYLATE TRANSPORTER"/>
    <property type="match status" value="1"/>
</dbReference>
<keyword evidence="3 6" id="KW-0812">Transmembrane</keyword>
<feature type="transmembrane region" description="Helical" evidence="6">
    <location>
        <begin position="355"/>
        <end position="378"/>
    </location>
</feature>
<sequence length="422" mass="45585">MVKSKRLHYSWIILGVTFFILLTGAGIRSMPSVLMVPLEEEFGWSRSVVSSALAVNLLLYGLFGPFAAALMIRFGLKRVTLTALFTLSAAVFSTLLLSSAVQLILLWGVMIGIGSGATVVLSTMIANRWYENKRGLVIGILTASGATGQILFLPFLASLVSTDGWRSALLVVGSVAAVVFVLVALFLRSSPGEMGLAPYGSDTIPTEPVIRKINPFTEPLGSLKRASRSPDFWLLSGSFFICGFSTNGLIGSHFIPACLDHGIPEIKAASMLAMIGIFDIIGTTLSGYLSDRFNNRWLLFWYYSLRGVSLLFLPFALDASHFYLWFFIIFYGLDWVATVPPTIRLTSDIFGKEQAGILFGWIMAAHQFGAALAAYLGGLLHDLFGTYGFSFLSAGIVCMMGALIVMRIGKGSGKSAAVTEAV</sequence>
<keyword evidence="2" id="KW-0813">Transport</keyword>
<keyword evidence="4 6" id="KW-1133">Transmembrane helix</keyword>
<dbReference type="InterPro" id="IPR036259">
    <property type="entry name" value="MFS_trans_sf"/>
</dbReference>
<feature type="transmembrane region" description="Helical" evidence="6">
    <location>
        <begin position="47"/>
        <end position="72"/>
    </location>
</feature>
<feature type="transmembrane region" description="Helical" evidence="6">
    <location>
        <begin position="323"/>
        <end position="343"/>
    </location>
</feature>
<evidence type="ECO:0000256" key="5">
    <source>
        <dbReference type="ARBA" id="ARBA00023136"/>
    </source>
</evidence>
<dbReference type="SUPFAM" id="SSF103473">
    <property type="entry name" value="MFS general substrate transporter"/>
    <property type="match status" value="1"/>
</dbReference>
<dbReference type="EMBL" id="NOII01000001">
    <property type="protein sequence ID" value="OYD59499.1"/>
    <property type="molecule type" value="Genomic_DNA"/>
</dbReference>
<dbReference type="InterPro" id="IPR011701">
    <property type="entry name" value="MFS"/>
</dbReference>
<dbReference type="RefSeq" id="WP_094251460.1">
    <property type="nucleotide sequence ID" value="NZ_JBHLXL010000001.1"/>
</dbReference>
<dbReference type="InterPro" id="IPR020846">
    <property type="entry name" value="MFS_dom"/>
</dbReference>
<dbReference type="OrthoDB" id="182417at2"/>
<feature type="transmembrane region" description="Helical" evidence="6">
    <location>
        <begin position="168"/>
        <end position="187"/>
    </location>
</feature>
<feature type="transmembrane region" description="Helical" evidence="6">
    <location>
        <begin position="297"/>
        <end position="317"/>
    </location>
</feature>
<dbReference type="Pfam" id="PF07690">
    <property type="entry name" value="MFS_1"/>
    <property type="match status" value="1"/>
</dbReference>
<accession>A0A235FE76</accession>
<organism evidence="8 9">
    <name type="scientific">Fictibacillus aquaticus</name>
    <dbReference type="NCBI Taxonomy" id="2021314"/>
    <lineage>
        <taxon>Bacteria</taxon>
        <taxon>Bacillati</taxon>
        <taxon>Bacillota</taxon>
        <taxon>Bacilli</taxon>
        <taxon>Bacillales</taxon>
        <taxon>Fictibacillaceae</taxon>
        <taxon>Fictibacillus</taxon>
    </lineage>
</organism>
<gene>
    <name evidence="8" type="ORF">CGZ90_06305</name>
</gene>
<feature type="transmembrane region" description="Helical" evidence="6">
    <location>
        <begin position="268"/>
        <end position="290"/>
    </location>
</feature>
<dbReference type="PROSITE" id="PS50850">
    <property type="entry name" value="MFS"/>
    <property type="match status" value="1"/>
</dbReference>
<protein>
    <submittedName>
        <fullName evidence="8">MFS transporter</fullName>
    </submittedName>
</protein>
<evidence type="ECO:0000313" key="8">
    <source>
        <dbReference type="EMBL" id="OYD59499.1"/>
    </source>
</evidence>